<dbReference type="InterPro" id="IPR032466">
    <property type="entry name" value="Metal_Hydrolase"/>
</dbReference>
<evidence type="ECO:0008006" key="3">
    <source>
        <dbReference type="Google" id="ProtNLM"/>
    </source>
</evidence>
<organism evidence="1 2">
    <name type="scientific">Chitinophaga pollutisoli</name>
    <dbReference type="NCBI Taxonomy" id="3133966"/>
    <lineage>
        <taxon>Bacteria</taxon>
        <taxon>Pseudomonadati</taxon>
        <taxon>Bacteroidota</taxon>
        <taxon>Chitinophagia</taxon>
        <taxon>Chitinophagales</taxon>
        <taxon>Chitinophagaceae</taxon>
        <taxon>Chitinophaga</taxon>
    </lineage>
</organism>
<proteinExistence type="predicted"/>
<evidence type="ECO:0000313" key="1">
    <source>
        <dbReference type="EMBL" id="WZN40329.1"/>
    </source>
</evidence>
<gene>
    <name evidence="1" type="ORF">WJU16_20390</name>
</gene>
<protein>
    <recommendedName>
        <fullName evidence="3">Membrane dipeptidase (Peptidase family M19)</fullName>
    </recommendedName>
</protein>
<accession>A0ABZ2YKN8</accession>
<name>A0ABZ2YKN8_9BACT</name>
<dbReference type="RefSeq" id="WP_341835252.1">
    <property type="nucleotide sequence ID" value="NZ_CP149822.1"/>
</dbReference>
<evidence type="ECO:0000313" key="2">
    <source>
        <dbReference type="Proteomes" id="UP001485459"/>
    </source>
</evidence>
<sequence>MQYFDFHTHPILKQLFSESGGVTDMIGRNEVKVLQSQCTDIPNIIQSQIHPSQLAHYPDGVLMGVVLYSMESYLAAEVIPLRQHLRNGSQHKLSEPLLKKIVRNDLKAYTDFLVNRTLKAYLDNSDIFQVVTPESFAGGLPSNRIHIFFVVEGCHSFVDSVNRTGEGKVFPVQEIVDNLDKLLAREIPILAVNLTHMQQSSLCNHAFGIQLTNPKPFFPYGNGMQPDGYDVAQALFDRGIHPDLKHMSFKSRRDLMRAIDGTGDATMHAPMPLLCTHAGFTGISFGEWPEYMALARAEGPVVRIEMAKTLSIDSMPSSICTPTFNMTTINLFDEEIAWIVQHGGMIGLSMDRRILGYVDPFDADVDGRLDGDFVVDTDFISLPEWDDLGIDLEKYRDKVDDAQCLTVGRLRQNWEEQGTQERWYYDHIFLHLKHYLQTCLRAGIPLETSIKHITIGSDFDGLINPFITMPGVKDMERLKRYVRSDFKGYLSQLEDAAGWYRELDVDRFAENLFFENGYRFVKAFMERRV</sequence>
<keyword evidence="2" id="KW-1185">Reference proteome</keyword>
<dbReference type="SUPFAM" id="SSF51556">
    <property type="entry name" value="Metallo-dependent hydrolases"/>
    <property type="match status" value="1"/>
</dbReference>
<dbReference type="Proteomes" id="UP001485459">
    <property type="component" value="Chromosome"/>
</dbReference>
<dbReference type="Gene3D" id="3.20.20.140">
    <property type="entry name" value="Metal-dependent hydrolases"/>
    <property type="match status" value="1"/>
</dbReference>
<dbReference type="EMBL" id="CP149822">
    <property type="protein sequence ID" value="WZN40329.1"/>
    <property type="molecule type" value="Genomic_DNA"/>
</dbReference>
<reference evidence="2" key="1">
    <citation type="submission" date="2024-03" db="EMBL/GenBank/DDBJ databases">
        <title>Chitinophaga horti sp. nov., isolated from garden soil.</title>
        <authorList>
            <person name="Lee D.S."/>
            <person name="Han D.M."/>
            <person name="Baek J.H."/>
            <person name="Choi D.G."/>
            <person name="Jeon J.H."/>
            <person name="Jeon C.O."/>
        </authorList>
    </citation>
    <scope>NUCLEOTIDE SEQUENCE [LARGE SCALE GENOMIC DNA]</scope>
    <source>
        <strain evidence="2">GPA1</strain>
    </source>
</reference>